<reference evidence="2 3" key="1">
    <citation type="submission" date="2017-09" db="EMBL/GenBank/DDBJ databases">
        <title>Biodiversity and function of Thalassospira species in the particle-attached aromatic-hydrocarbon-degrading consortia from the surface seawater of the South China Sea.</title>
        <authorList>
            <person name="Dong C."/>
            <person name="Liu R."/>
            <person name="Shao Z."/>
        </authorList>
    </citation>
    <scope>NUCLEOTIDE SEQUENCE [LARGE SCALE GENOMIC DNA]</scope>
    <source>
        <strain evidence="2 3">CSC1P2</strain>
    </source>
</reference>
<accession>A0A2N3KTK8</accession>
<gene>
    <name evidence="2" type="ORF">COO20_12385</name>
</gene>
<feature type="transmembrane region" description="Helical" evidence="1">
    <location>
        <begin position="413"/>
        <end position="436"/>
    </location>
</feature>
<feature type="transmembrane region" description="Helical" evidence="1">
    <location>
        <begin position="29"/>
        <end position="47"/>
    </location>
</feature>
<evidence type="ECO:0000256" key="1">
    <source>
        <dbReference type="SAM" id="Phobius"/>
    </source>
</evidence>
<sequence length="444" mass="50093">MTKSAMLSAPPIGPDNKARAQKLAAKKRIALFTLLFACACFIGLTVYDPGHQNPWVGLFVAMAEAAMVGGLADWFAIVALFRHPLGLKIPHTAIIPRSKDKIARNLADFICDHFLGKEHVLEKIREFDPADRLAKYCANPKTSAQMADLVVKFAPRLMYLLDSAELQEFVRTTTREKLRDADVGKLSARFITILTQDGRHHEMVDSLLNDIADFTNSDETRNMLADKIAGELWSVLRWVNLDKAVADNITEKVAVGLRELIQDLADNKDHELRLKFENKIPAFIDRLQTDPVLRARLDQFRDRMLDNQELSDYIAHIWRKTLNWLRADLTNPQSEIRRAIMGASQNIGTKLDADPDMKNWLNLWVLETVDPFIGEYREKIRHFIKERVQAWSADELTAQLELAMGSDLQSIRLNGTLVGAIIGGLLFGLMQLIGWATTGFHGLG</sequence>
<keyword evidence="1" id="KW-0812">Transmembrane</keyword>
<dbReference type="EMBL" id="NWTK01000007">
    <property type="protein sequence ID" value="PKR53803.1"/>
    <property type="molecule type" value="Genomic_DNA"/>
</dbReference>
<keyword evidence="1" id="KW-1133">Transmembrane helix</keyword>
<protein>
    <submittedName>
        <fullName evidence="2">DUF445 domain-containing protein</fullName>
    </submittedName>
</protein>
<keyword evidence="1" id="KW-0472">Membrane</keyword>
<dbReference type="GO" id="GO:0005886">
    <property type="term" value="C:plasma membrane"/>
    <property type="evidence" value="ECO:0007669"/>
    <property type="project" value="TreeGrafter"/>
</dbReference>
<dbReference type="Pfam" id="PF04286">
    <property type="entry name" value="DUF445"/>
    <property type="match status" value="1"/>
</dbReference>
<dbReference type="RefSeq" id="WP_101266930.1">
    <property type="nucleotide sequence ID" value="NZ_NWTK01000007.1"/>
</dbReference>
<dbReference type="InterPro" id="IPR007383">
    <property type="entry name" value="DUF445"/>
</dbReference>
<dbReference type="AlphaFoldDB" id="A0A2N3KTK8"/>
<feature type="transmembrane region" description="Helical" evidence="1">
    <location>
        <begin position="59"/>
        <end position="81"/>
    </location>
</feature>
<name>A0A2N3KTK8_9PROT</name>
<proteinExistence type="predicted"/>
<dbReference type="PANTHER" id="PTHR38442:SF1">
    <property type="entry name" value="INNER MEMBRANE PROTEIN"/>
    <property type="match status" value="1"/>
</dbReference>
<comment type="caution">
    <text evidence="2">The sequence shown here is derived from an EMBL/GenBank/DDBJ whole genome shotgun (WGS) entry which is preliminary data.</text>
</comment>
<evidence type="ECO:0000313" key="3">
    <source>
        <dbReference type="Proteomes" id="UP000233597"/>
    </source>
</evidence>
<dbReference type="OrthoDB" id="9769590at2"/>
<organism evidence="2 3">
    <name type="scientific">Thalassospira marina</name>
    <dbReference type="NCBI Taxonomy" id="2048283"/>
    <lineage>
        <taxon>Bacteria</taxon>
        <taxon>Pseudomonadati</taxon>
        <taxon>Pseudomonadota</taxon>
        <taxon>Alphaproteobacteria</taxon>
        <taxon>Rhodospirillales</taxon>
        <taxon>Thalassospiraceae</taxon>
        <taxon>Thalassospira</taxon>
    </lineage>
</organism>
<dbReference type="PANTHER" id="PTHR38442">
    <property type="entry name" value="INNER MEMBRANE PROTEIN-RELATED"/>
    <property type="match status" value="1"/>
</dbReference>
<dbReference type="Proteomes" id="UP000233597">
    <property type="component" value="Unassembled WGS sequence"/>
</dbReference>
<evidence type="ECO:0000313" key="2">
    <source>
        <dbReference type="EMBL" id="PKR53803.1"/>
    </source>
</evidence>